<dbReference type="Pfam" id="PF20067">
    <property type="entry name" value="SSL_N"/>
    <property type="match status" value="1"/>
</dbReference>
<dbReference type="Gene3D" id="2.120.10.30">
    <property type="entry name" value="TolB, C-terminal domain"/>
    <property type="match status" value="1"/>
</dbReference>
<dbReference type="PANTHER" id="PTHR10426:SF88">
    <property type="entry name" value="ADIPOCYTE PLASMA MEMBRANE-ASSOCIATED PROTEIN HEMOMUCIN-RELATED"/>
    <property type="match status" value="1"/>
</dbReference>
<keyword evidence="3" id="KW-0325">Glycoprotein</keyword>
<dbReference type="EMBL" id="JBHSFQ010000014">
    <property type="protein sequence ID" value="MFC4563366.1"/>
    <property type="molecule type" value="Genomic_DNA"/>
</dbReference>
<organism evidence="5 6">
    <name type="scientific">Nocardiopsis mangrovi</name>
    <dbReference type="NCBI Taxonomy" id="1179818"/>
    <lineage>
        <taxon>Bacteria</taxon>
        <taxon>Bacillati</taxon>
        <taxon>Actinomycetota</taxon>
        <taxon>Actinomycetes</taxon>
        <taxon>Streptosporangiales</taxon>
        <taxon>Nocardiopsidaceae</taxon>
        <taxon>Nocardiopsis</taxon>
    </lineage>
</organism>
<name>A0ABV9DX50_9ACTN</name>
<dbReference type="SUPFAM" id="SSF63829">
    <property type="entry name" value="Calcium-dependent phosphotriesterase"/>
    <property type="match status" value="1"/>
</dbReference>
<dbReference type="Proteomes" id="UP001595923">
    <property type="component" value="Unassembled WGS sequence"/>
</dbReference>
<protein>
    <submittedName>
        <fullName evidence="5">SMP-30/gluconolactonase/LRE family protein</fullName>
    </submittedName>
</protein>
<evidence type="ECO:0000256" key="1">
    <source>
        <dbReference type="ARBA" id="ARBA00009191"/>
    </source>
</evidence>
<dbReference type="RefSeq" id="WP_378575522.1">
    <property type="nucleotide sequence ID" value="NZ_JBHSFQ010000014.1"/>
</dbReference>
<evidence type="ECO:0000313" key="5">
    <source>
        <dbReference type="EMBL" id="MFC4563366.1"/>
    </source>
</evidence>
<evidence type="ECO:0000259" key="4">
    <source>
        <dbReference type="Pfam" id="PF03088"/>
    </source>
</evidence>
<dbReference type="Pfam" id="PF03088">
    <property type="entry name" value="Str_synth"/>
    <property type="match status" value="1"/>
</dbReference>
<keyword evidence="6" id="KW-1185">Reference proteome</keyword>
<evidence type="ECO:0000313" key="6">
    <source>
        <dbReference type="Proteomes" id="UP001595923"/>
    </source>
</evidence>
<dbReference type="InterPro" id="IPR018119">
    <property type="entry name" value="Strictosidine_synth_cons-reg"/>
</dbReference>
<accession>A0ABV9DX50</accession>
<comment type="similarity">
    <text evidence="1">Belongs to the strictosidine synthase family.</text>
</comment>
<gene>
    <name evidence="5" type="ORF">ACFO4E_15995</name>
</gene>
<dbReference type="PANTHER" id="PTHR10426">
    <property type="entry name" value="STRICTOSIDINE SYNTHASE-RELATED"/>
    <property type="match status" value="1"/>
</dbReference>
<proteinExistence type="inferred from homology"/>
<comment type="caution">
    <text evidence="5">The sequence shown here is derived from an EMBL/GenBank/DDBJ whole genome shotgun (WGS) entry which is preliminary data.</text>
</comment>
<sequence length="337" mass="35560">MPRPPIDPVVWTPPPAPARAWRPQSDPPLPPVSLVDLAGAAGPEDIAVEADGSVLTGVGDGRILRLRPDGAPPETVTTTGGRPLGVEVADDGRLVVCDAERGLLRITPDGAETEVLVAADGTTLALCNNSAIARDGTVYFSDSSRRFPLSHFMGDVYEGSGTGRLLRRTPDGEVTVLLDGLHFANGVALAPDGSFVAVAETTAYRLRRYWLTGPRAGESDLLAENLPGMPDNLSTGTGGRIWIALPAPRNRYLEWALPRAPVLRKLVWSLPESVRPKMGSTAWVMAVDAAGDTVADLQRPGDTYRMVTGVREHDGGLYLGSLVAGAIARVDLPDAAG</sequence>
<evidence type="ECO:0000256" key="3">
    <source>
        <dbReference type="ARBA" id="ARBA00023180"/>
    </source>
</evidence>
<evidence type="ECO:0000256" key="2">
    <source>
        <dbReference type="ARBA" id="ARBA00022553"/>
    </source>
</evidence>
<reference evidence="6" key="1">
    <citation type="journal article" date="2019" name="Int. J. Syst. Evol. Microbiol.">
        <title>The Global Catalogue of Microorganisms (GCM) 10K type strain sequencing project: providing services to taxonomists for standard genome sequencing and annotation.</title>
        <authorList>
            <consortium name="The Broad Institute Genomics Platform"/>
            <consortium name="The Broad Institute Genome Sequencing Center for Infectious Disease"/>
            <person name="Wu L."/>
            <person name="Ma J."/>
        </authorList>
    </citation>
    <scope>NUCLEOTIDE SEQUENCE [LARGE SCALE GENOMIC DNA]</scope>
    <source>
        <strain evidence="6">XZYJ18</strain>
    </source>
</reference>
<feature type="domain" description="Strictosidine synthase conserved region" evidence="4">
    <location>
        <begin position="133"/>
        <end position="213"/>
    </location>
</feature>
<keyword evidence="2" id="KW-0597">Phosphoprotein</keyword>
<dbReference type="InterPro" id="IPR011042">
    <property type="entry name" value="6-blade_b-propeller_TolB-like"/>
</dbReference>